<dbReference type="Gene3D" id="4.10.75.10">
    <property type="entry name" value="Elafin-like"/>
    <property type="match status" value="1"/>
</dbReference>
<dbReference type="GO" id="GO:0005576">
    <property type="term" value="C:extracellular region"/>
    <property type="evidence" value="ECO:0007669"/>
    <property type="project" value="InterPro"/>
</dbReference>
<dbReference type="InterPro" id="IPR008197">
    <property type="entry name" value="WAP_dom"/>
</dbReference>
<dbReference type="GO" id="GO:0030414">
    <property type="term" value="F:peptidase inhibitor activity"/>
    <property type="evidence" value="ECO:0007669"/>
    <property type="project" value="UniProtKB-KW"/>
</dbReference>
<reference evidence="3" key="1">
    <citation type="submission" date="2025-08" db="UniProtKB">
        <authorList>
            <consortium name="Ensembl"/>
        </authorList>
    </citation>
    <scope>IDENTIFICATION</scope>
</reference>
<evidence type="ECO:0000313" key="3">
    <source>
        <dbReference type="Ensembl" id="ENSSSCP00040009633.1"/>
    </source>
</evidence>
<dbReference type="AlphaFoldDB" id="A0A8D1DPP6"/>
<dbReference type="SMART" id="SM00217">
    <property type="entry name" value="WAP"/>
    <property type="match status" value="1"/>
</dbReference>
<proteinExistence type="predicted"/>
<dbReference type="PANTHER" id="PTHR19441">
    <property type="entry name" value="WHEY ACDIC PROTEIN WAP"/>
    <property type="match status" value="1"/>
</dbReference>
<name>A0A8D1DPP6_PIG</name>
<accession>A0A8D1DPP6</accession>
<dbReference type="SUPFAM" id="SSF57256">
    <property type="entry name" value="Elafin-like"/>
    <property type="match status" value="1"/>
</dbReference>
<dbReference type="InterPro" id="IPR050514">
    <property type="entry name" value="WAP_four-disulfide_core"/>
</dbReference>
<organism evidence="3 4">
    <name type="scientific">Sus scrofa</name>
    <name type="common">Pig</name>
    <dbReference type="NCBI Taxonomy" id="9823"/>
    <lineage>
        <taxon>Eukaryota</taxon>
        <taxon>Metazoa</taxon>
        <taxon>Chordata</taxon>
        <taxon>Craniata</taxon>
        <taxon>Vertebrata</taxon>
        <taxon>Euteleostomi</taxon>
        <taxon>Mammalia</taxon>
        <taxon>Eutheria</taxon>
        <taxon>Laurasiatheria</taxon>
        <taxon>Artiodactyla</taxon>
        <taxon>Suina</taxon>
        <taxon>Suidae</taxon>
        <taxon>Sus</taxon>
    </lineage>
</organism>
<sequence>MTSWAVKGAGEGKTKPGSCPSIYPSICLIYEPPECQNDWQCPKRQKCCRGICNMKCLDPVNPSRSGKINPNMCPLAFGQCMIINAPWHCQVDSQ</sequence>
<dbReference type="PRINTS" id="PR00003">
    <property type="entry name" value="4DISULPHCORE"/>
</dbReference>
<dbReference type="Proteomes" id="UP000694722">
    <property type="component" value="Unplaced"/>
</dbReference>
<dbReference type="PROSITE" id="PS51390">
    <property type="entry name" value="WAP"/>
    <property type="match status" value="1"/>
</dbReference>
<evidence type="ECO:0000313" key="4">
    <source>
        <dbReference type="Proteomes" id="UP000694722"/>
    </source>
</evidence>
<dbReference type="Pfam" id="PF00095">
    <property type="entry name" value="WAP"/>
    <property type="match status" value="1"/>
</dbReference>
<protein>
    <recommendedName>
        <fullName evidence="2">WAP domain-containing protein</fullName>
    </recommendedName>
</protein>
<evidence type="ECO:0000259" key="2">
    <source>
        <dbReference type="PROSITE" id="PS51390"/>
    </source>
</evidence>
<dbReference type="InterPro" id="IPR036645">
    <property type="entry name" value="Elafin-like_sf"/>
</dbReference>
<evidence type="ECO:0000256" key="1">
    <source>
        <dbReference type="ARBA" id="ARBA00022690"/>
    </source>
</evidence>
<feature type="domain" description="WAP" evidence="2">
    <location>
        <begin position="12"/>
        <end position="60"/>
    </location>
</feature>
<keyword evidence="1" id="KW-0646">Protease inhibitor</keyword>
<dbReference type="PANTHER" id="PTHR19441:SF13">
    <property type="entry name" value="WAP DOMAIN-CONTAINING PROTEIN"/>
    <property type="match status" value="1"/>
</dbReference>
<dbReference type="Ensembl" id="ENSSSCT00040022939.1">
    <property type="protein sequence ID" value="ENSSSCP00040009633.1"/>
    <property type="gene ID" value="ENSSSCG00040017022.1"/>
</dbReference>